<name>F2JMA8_CELLD</name>
<dbReference type="HOGENOM" id="CLU_070032_0_0_9"/>
<dbReference type="KEGG" id="cle:Clole_0584"/>
<reference evidence="1 2" key="1">
    <citation type="journal article" date="2011" name="J. Bacteriol.">
        <title>Complete genome sequence of the cellulose-degrading bacterium Cellulosilyticum lentocellum.</title>
        <authorList>
            <consortium name="US DOE Joint Genome Institute"/>
            <person name="Miller D.A."/>
            <person name="Suen G."/>
            <person name="Bruce D."/>
            <person name="Copeland A."/>
            <person name="Cheng J.F."/>
            <person name="Detter C."/>
            <person name="Goodwin L.A."/>
            <person name="Han C.S."/>
            <person name="Hauser L.J."/>
            <person name="Land M.L."/>
            <person name="Lapidus A."/>
            <person name="Lucas S."/>
            <person name="Meincke L."/>
            <person name="Pitluck S."/>
            <person name="Tapia R."/>
            <person name="Teshima H."/>
            <person name="Woyke T."/>
            <person name="Fox B.G."/>
            <person name="Angert E.R."/>
            <person name="Currie C.R."/>
        </authorList>
    </citation>
    <scope>NUCLEOTIDE SEQUENCE [LARGE SCALE GENOMIC DNA]</scope>
    <source>
        <strain evidence="2">ATCC 49066 / DSM 5427 / NCIMB 11756 / RHM5</strain>
    </source>
</reference>
<evidence type="ECO:0000313" key="2">
    <source>
        <dbReference type="Proteomes" id="UP000008467"/>
    </source>
</evidence>
<dbReference type="AlphaFoldDB" id="F2JMA8"/>
<evidence type="ECO:0000313" key="1">
    <source>
        <dbReference type="EMBL" id="ADZ82319.1"/>
    </source>
</evidence>
<dbReference type="RefSeq" id="WP_013655620.1">
    <property type="nucleotide sequence ID" value="NC_015275.1"/>
</dbReference>
<keyword evidence="2" id="KW-1185">Reference proteome</keyword>
<organism evidence="1 2">
    <name type="scientific">Cellulosilyticum lentocellum (strain ATCC 49066 / DSM 5427 / NCIMB 11756 / RHM5)</name>
    <name type="common">Clostridium lentocellum</name>
    <dbReference type="NCBI Taxonomy" id="642492"/>
    <lineage>
        <taxon>Bacteria</taxon>
        <taxon>Bacillati</taxon>
        <taxon>Bacillota</taxon>
        <taxon>Clostridia</taxon>
        <taxon>Lachnospirales</taxon>
        <taxon>Cellulosilyticaceae</taxon>
        <taxon>Cellulosilyticum</taxon>
    </lineage>
</organism>
<gene>
    <name evidence="1" type="ordered locus">Clole_0584</name>
</gene>
<dbReference type="EMBL" id="CP002582">
    <property type="protein sequence ID" value="ADZ82319.1"/>
    <property type="molecule type" value="Genomic_DNA"/>
</dbReference>
<dbReference type="eggNOG" id="ENOG50303YY">
    <property type="taxonomic scope" value="Bacteria"/>
</dbReference>
<accession>F2JMA8</accession>
<sequence length="332" mass="38831">MPTIMEGWRNEYLKAKGDRYKNQVNKLIDYLKFINKSNTPNNIDLDDIRNCIGYYVESEVLTKIKTMESYLESFKNFYDYLLEAGKSPDIFSQMNYEEYKNSLTDEFNLAQKVSREIFHMNTIKDILSKLDDCLEVEYSSLEGINNKKRYLHWSVLRLVIKLTLIAPAKRQVICNLKYSNFSQDLRTVTVNEVKISIPNSLRRDLKLVLELAKSESNEAIRGQDKIFKYIAGSTFRAEVLNTWFCSFIKDQQIFKIPDKTRTYPIEPIMKAAISHLVKERANLAYISKVCGLDIGSLEKTYANEIFHSKPSQPDIGESIDWEIRKLEYYSYI</sequence>
<dbReference type="Proteomes" id="UP000008467">
    <property type="component" value="Chromosome"/>
</dbReference>
<protein>
    <submittedName>
        <fullName evidence="1">Uncharacterized protein</fullName>
    </submittedName>
</protein>
<proteinExistence type="predicted"/>